<dbReference type="EMBL" id="SJPK01000005">
    <property type="protein sequence ID" value="TWT66594.1"/>
    <property type="molecule type" value="Genomic_DNA"/>
</dbReference>
<organism evidence="2 3">
    <name type="scientific">Allorhodopirellula solitaria</name>
    <dbReference type="NCBI Taxonomy" id="2527987"/>
    <lineage>
        <taxon>Bacteria</taxon>
        <taxon>Pseudomonadati</taxon>
        <taxon>Planctomycetota</taxon>
        <taxon>Planctomycetia</taxon>
        <taxon>Pirellulales</taxon>
        <taxon>Pirellulaceae</taxon>
        <taxon>Allorhodopirellula</taxon>
    </lineage>
</organism>
<dbReference type="AlphaFoldDB" id="A0A5C5XUM2"/>
<evidence type="ECO:0000256" key="1">
    <source>
        <dbReference type="SAM" id="MobiDB-lite"/>
    </source>
</evidence>
<evidence type="ECO:0000313" key="2">
    <source>
        <dbReference type="EMBL" id="TWT66594.1"/>
    </source>
</evidence>
<feature type="region of interest" description="Disordered" evidence="1">
    <location>
        <begin position="92"/>
        <end position="114"/>
    </location>
</feature>
<evidence type="ECO:0000313" key="3">
    <source>
        <dbReference type="Proteomes" id="UP000318053"/>
    </source>
</evidence>
<keyword evidence="3" id="KW-1185">Reference proteome</keyword>
<reference evidence="2 3" key="1">
    <citation type="submission" date="2019-02" db="EMBL/GenBank/DDBJ databases">
        <title>Deep-cultivation of Planctomycetes and their phenomic and genomic characterization uncovers novel biology.</title>
        <authorList>
            <person name="Wiegand S."/>
            <person name="Jogler M."/>
            <person name="Boedeker C."/>
            <person name="Pinto D."/>
            <person name="Vollmers J."/>
            <person name="Rivas-Marin E."/>
            <person name="Kohn T."/>
            <person name="Peeters S.H."/>
            <person name="Heuer A."/>
            <person name="Rast P."/>
            <person name="Oberbeckmann S."/>
            <person name="Bunk B."/>
            <person name="Jeske O."/>
            <person name="Meyerdierks A."/>
            <person name="Storesund J.E."/>
            <person name="Kallscheuer N."/>
            <person name="Luecker S."/>
            <person name="Lage O.M."/>
            <person name="Pohl T."/>
            <person name="Merkel B.J."/>
            <person name="Hornburger P."/>
            <person name="Mueller R.-W."/>
            <person name="Bruemmer F."/>
            <person name="Labrenz M."/>
            <person name="Spormann A.M."/>
            <person name="Op Den Camp H."/>
            <person name="Overmann J."/>
            <person name="Amann R."/>
            <person name="Jetten M.S.M."/>
            <person name="Mascher T."/>
            <person name="Medema M.H."/>
            <person name="Devos D.P."/>
            <person name="Kaster A.-K."/>
            <person name="Ovreas L."/>
            <person name="Rohde M."/>
            <person name="Galperin M.Y."/>
            <person name="Jogler C."/>
        </authorList>
    </citation>
    <scope>NUCLEOTIDE SEQUENCE [LARGE SCALE GENOMIC DNA]</scope>
    <source>
        <strain evidence="2 3">CA85</strain>
    </source>
</reference>
<dbReference type="RefSeq" id="WP_146391671.1">
    <property type="nucleotide sequence ID" value="NZ_SJPK01000005.1"/>
</dbReference>
<gene>
    <name evidence="2" type="ORF">CA85_26910</name>
</gene>
<comment type="caution">
    <text evidence="2">The sequence shown here is derived from an EMBL/GenBank/DDBJ whole genome shotgun (WGS) entry which is preliminary data.</text>
</comment>
<dbReference type="OrthoDB" id="276639at2"/>
<accession>A0A5C5XUM2</accession>
<proteinExistence type="predicted"/>
<name>A0A5C5XUM2_9BACT</name>
<sequence length="114" mass="12496">MQNTPEIEATLSQLTDLCCDALQGDGEFNDEQAERLTVNLATNGWKQHSKEGPPLSTVLKDRVRTQCPEPAIHRGAAIDGVVAKVSRLYEQASRFDDHAPDNESPESLPPRTLG</sequence>
<dbReference type="Proteomes" id="UP000318053">
    <property type="component" value="Unassembled WGS sequence"/>
</dbReference>
<protein>
    <submittedName>
        <fullName evidence="2">Uncharacterized protein</fullName>
    </submittedName>
</protein>